<accession>A0A8H3B9P5</accession>
<sequence length="565" mass="66154">MTLIGKRVKRSVEDNQVVTALPDASPFTLPTWAPQILFMEPYNELEPYGPPLSDYPDIFLQRFPHKDSWTREDTKCFTMAKYETPEELPIISILERTLRYTQILQLIGCMPRPVERYRPLRYYLNLLYEYTIKHKIFGYYYGFLCLQPEVLERILGPVESDDCSEVIAITPAVMLERRYDERRLKRAVGYEKHPSGDVMFFRGLGGFYLEDAEALFDWIWSDRKAFMVLCRRIYMRGWSTLFYVLWARLRDSVRAETTCKGLRHLLMRYALVAPPQERSLACKIIHSIEDTFPVGGEEYKFVPVDPADAQNILDAFRKYLIPTREDPNIKTPHPLFDLLFYSALSIGREEVISLLDTILQHTWKLFEQNYRHDVVLKIKDAFYYGFRAIWLVEWALEDFGYATPDHKTLATTACIQVVNRPEFLELLGRLCSSLVMRFKNELIIPDCDAKKLLTSTEALMDALSRADFSYEFTAAPGMQQTWNRLCQFIDLKSEMIEGGVVRNRVLLCQRVWTKVGATFKFKVQRHGRNLCMNPRCPDPDPNEGARLLCERCRWVHYCSRRCQAL</sequence>
<evidence type="ECO:0000313" key="2">
    <source>
        <dbReference type="Proteomes" id="UP000663853"/>
    </source>
</evidence>
<dbReference type="AlphaFoldDB" id="A0A8H3B9P5"/>
<dbReference type="EMBL" id="CAJMXA010001114">
    <property type="protein sequence ID" value="CAE6451728.1"/>
    <property type="molecule type" value="Genomic_DNA"/>
</dbReference>
<proteinExistence type="predicted"/>
<comment type="caution">
    <text evidence="1">The sequence shown here is derived from an EMBL/GenBank/DDBJ whole genome shotgun (WGS) entry which is preliminary data.</text>
</comment>
<gene>
    <name evidence="1" type="ORF">RDB_LOCUS51014</name>
</gene>
<reference evidence="1" key="1">
    <citation type="submission" date="2021-01" db="EMBL/GenBank/DDBJ databases">
        <authorList>
            <person name="Kaushik A."/>
        </authorList>
    </citation>
    <scope>NUCLEOTIDE SEQUENCE</scope>
    <source>
        <strain evidence="1">AG6-10EEA</strain>
    </source>
</reference>
<name>A0A8H3B9P5_9AGAM</name>
<dbReference type="Proteomes" id="UP000663853">
    <property type="component" value="Unassembled WGS sequence"/>
</dbReference>
<organism evidence="1 2">
    <name type="scientific">Rhizoctonia solani</name>
    <dbReference type="NCBI Taxonomy" id="456999"/>
    <lineage>
        <taxon>Eukaryota</taxon>
        <taxon>Fungi</taxon>
        <taxon>Dikarya</taxon>
        <taxon>Basidiomycota</taxon>
        <taxon>Agaricomycotina</taxon>
        <taxon>Agaricomycetes</taxon>
        <taxon>Cantharellales</taxon>
        <taxon>Ceratobasidiaceae</taxon>
        <taxon>Rhizoctonia</taxon>
    </lineage>
</organism>
<evidence type="ECO:0000313" key="1">
    <source>
        <dbReference type="EMBL" id="CAE6451728.1"/>
    </source>
</evidence>
<protein>
    <recommendedName>
        <fullName evidence="3">MYND-type domain-containing protein</fullName>
    </recommendedName>
</protein>
<evidence type="ECO:0008006" key="3">
    <source>
        <dbReference type="Google" id="ProtNLM"/>
    </source>
</evidence>